<dbReference type="OrthoDB" id="67682at2759"/>
<dbReference type="GO" id="GO:0016020">
    <property type="term" value="C:membrane"/>
    <property type="evidence" value="ECO:0007669"/>
    <property type="project" value="UniProtKB-SubCell"/>
</dbReference>
<dbReference type="Proteomes" id="UP000515146">
    <property type="component" value="Unplaced"/>
</dbReference>
<dbReference type="InterPro" id="IPR019383">
    <property type="entry name" value="Golgin_A_7/ERF4"/>
</dbReference>
<dbReference type="PANTHER" id="PTHR13005">
    <property type="entry name" value="CYSTEINE-RICH HYDROPHOBIC DOMAIN PROTEIN BRAIN X-LINKED PROTEIN"/>
    <property type="match status" value="1"/>
</dbReference>
<dbReference type="AlphaFoldDB" id="A0A6P6YGG1"/>
<sequence length="456" mass="52489">MADHQENKIVNDSEKSSIKSMEKMDRIDFEQISSDIQMITQQGEEINNNEDKERKSKSESRTRFPSFLNENALDIHVSENHLLINHQRPSTSRIYHPQHDHHIMDISSSSSSLPNAAPVNAVVDISLSSTPFESQPTSLSKIISNRLDNHNDDNVDTQKIDTVVVFNSDNHAQQTQQPHNPYQQQQMIRTISIDQQPTNILEIERINLDDDDDDNDIDKVNKRQTNSYRHRHRHRTNNIDTDDTDDDGDGDRDIRGARDNFRRLNNPISGDADGIRSFIVNDSRRQSQHSSSSNQNIDYLFSLLPPNELNMEMPFEDPIQIRGNGNITLFGLSNCYESSFPSALLGRVSKEEFEYTIGRINHLLQQQHSTNIKFLLLGCLCCCFSLGCSLLWPGFALSRRTKNSLEKLLAMENSRLYNKLGLNWRLSKQPSHTNHSFMEYILIIDFLPKMHIYQPD</sequence>
<comment type="subcellular location">
    <subcellularLocation>
        <location evidence="1">Membrane</location>
    </subcellularLocation>
</comment>
<keyword evidence="2" id="KW-0472">Membrane</keyword>
<accession>A0A6P6YGG1</accession>
<evidence type="ECO:0000313" key="4">
    <source>
        <dbReference type="RefSeq" id="XP_027204578.1"/>
    </source>
</evidence>
<proteinExistence type="predicted"/>
<dbReference type="InterPro" id="IPR039735">
    <property type="entry name" value="CHIC1/2"/>
</dbReference>
<dbReference type="RefSeq" id="XP_027204578.1">
    <property type="nucleotide sequence ID" value="XM_027348777.1"/>
</dbReference>
<protein>
    <submittedName>
        <fullName evidence="4">GATOR complex protein WDR24-like</fullName>
    </submittedName>
</protein>
<dbReference type="InParanoid" id="A0A6P6YGG1"/>
<name>A0A6P6YGG1_DERPT</name>
<evidence type="ECO:0000313" key="3">
    <source>
        <dbReference type="Proteomes" id="UP000515146"/>
    </source>
</evidence>
<reference evidence="4" key="1">
    <citation type="submission" date="2025-08" db="UniProtKB">
        <authorList>
            <consortium name="RefSeq"/>
        </authorList>
    </citation>
    <scope>IDENTIFICATION</scope>
    <source>
        <strain evidence="4">Airmid</strain>
    </source>
</reference>
<evidence type="ECO:0000256" key="2">
    <source>
        <dbReference type="ARBA" id="ARBA00023136"/>
    </source>
</evidence>
<organism evidence="3 4">
    <name type="scientific">Dermatophagoides pteronyssinus</name>
    <name type="common">European house dust mite</name>
    <dbReference type="NCBI Taxonomy" id="6956"/>
    <lineage>
        <taxon>Eukaryota</taxon>
        <taxon>Metazoa</taxon>
        <taxon>Ecdysozoa</taxon>
        <taxon>Arthropoda</taxon>
        <taxon>Chelicerata</taxon>
        <taxon>Arachnida</taxon>
        <taxon>Acari</taxon>
        <taxon>Acariformes</taxon>
        <taxon>Sarcoptiformes</taxon>
        <taxon>Astigmata</taxon>
        <taxon>Psoroptidia</taxon>
        <taxon>Analgoidea</taxon>
        <taxon>Pyroglyphidae</taxon>
        <taxon>Dermatophagoidinae</taxon>
        <taxon>Dermatophagoides</taxon>
    </lineage>
</organism>
<dbReference type="KEGG" id="dpte:113798262"/>
<dbReference type="Pfam" id="PF10256">
    <property type="entry name" value="Erf4"/>
    <property type="match status" value="1"/>
</dbReference>
<gene>
    <name evidence="4" type="primary">LOC113798262</name>
</gene>
<dbReference type="PANTHER" id="PTHR13005:SF4">
    <property type="entry name" value="CYSTEINE-RICH HYDROPHOBIC PROTEIN"/>
    <property type="match status" value="1"/>
</dbReference>
<evidence type="ECO:0000256" key="1">
    <source>
        <dbReference type="ARBA" id="ARBA00004370"/>
    </source>
</evidence>
<keyword evidence="3" id="KW-1185">Reference proteome</keyword>